<organism evidence="3 4">
    <name type="scientific">Ranitomeya imitator</name>
    <name type="common">mimic poison frog</name>
    <dbReference type="NCBI Taxonomy" id="111125"/>
    <lineage>
        <taxon>Eukaryota</taxon>
        <taxon>Metazoa</taxon>
        <taxon>Chordata</taxon>
        <taxon>Craniata</taxon>
        <taxon>Vertebrata</taxon>
        <taxon>Euteleostomi</taxon>
        <taxon>Amphibia</taxon>
        <taxon>Batrachia</taxon>
        <taxon>Anura</taxon>
        <taxon>Neobatrachia</taxon>
        <taxon>Hyloidea</taxon>
        <taxon>Dendrobatidae</taxon>
        <taxon>Dendrobatinae</taxon>
        <taxon>Ranitomeya</taxon>
    </lineage>
</organism>
<dbReference type="Proteomes" id="UP001176940">
    <property type="component" value="Unassembled WGS sequence"/>
</dbReference>
<evidence type="ECO:0000313" key="4">
    <source>
        <dbReference type="Proteomes" id="UP001176940"/>
    </source>
</evidence>
<keyword evidence="4" id="KW-1185">Reference proteome</keyword>
<evidence type="ECO:0000313" key="3">
    <source>
        <dbReference type="EMBL" id="CAJ0941103.1"/>
    </source>
</evidence>
<dbReference type="InterPro" id="IPR036397">
    <property type="entry name" value="RNaseH_sf"/>
</dbReference>
<feature type="domain" description="Tc1-like transposase DDE" evidence="2">
    <location>
        <begin position="571"/>
        <end position="662"/>
    </location>
</feature>
<protein>
    <recommendedName>
        <fullName evidence="2">Tc1-like transposase DDE domain-containing protein</fullName>
    </recommendedName>
</protein>
<sequence>MTNESSTPKYPVRTAISRYTWPGLQLRDNCITTYNHWREPKSRIHNNQEIEDRSRGKRKKGDAGKGGNDLGSSLGKGLSANIRKDVRQLELAYPSMRLVWSDMVPRRKRQGARSVERINKAQFSMCGKHDLATLYFSIQTISIRTISIRTISIYKDTSIRTISTRAISIQTISIRTISIRTISIRTISIRTISIQAISIRTISIRTISIQTISIRTTSIRTTSIRTTSIQTISIRIISIQTINMRTIIYTGYQYTDGHQYTGHQYTGHQYMDHQYTDHKYMDHQYTDHQYTGHQYTDHQYTDHQYTDHQYTDHQYTDHQYMDHQYTDHQYTDHQYTDHQYTGPSAISIPAISIRAISKRAISTRTISIRTTSIQTTSIQTISIRTISIQAINIRTISIRTISIWTTIYGPSVYTGYQYTDGHQYTGHQYTGHQYMDHQYTDHKYMDHQYTDHQYTGHQYTDHQYTDHQYTDHQYTDHQYTDHQYMDHQYTDHQYTDHQYTDHQYTDHQCMDHQYIWAISKRAISTRTISIRTTIWYILRKKESSGELINAKRPGCPQKTTVVDDRRIISMVKRNPFTTANQVNNTLQEVGISISKSTIREDRMKMDNDPKHKAKATQEFIKAKKWNILEWPSQSPDLNPIEHAFHLLKTKLQTERPTNKQQLKTTTVKAWQSFKKNETQHLVMSMSSTLQAVIANKGFSTQESRHVHDSVANTGCLGPLFKRSTASVELGEVISSYLFSYTRLYTSSYQSSNPVCLSASRACLSACISVKPVCPSGPLPYPSVSQCHSRACLPVSRPQWDQHPQSDSSLEWHLVASYCTSDLTIRGSSEHVGSYLVTPLPGKFGLWSSGATPDARANRSRCERYNRDPQCAIMLNPKRRVTGSNQGAAMKKISQKKRNSIIQLIDWGLSAKRIAKLHHVSAMTNSKLSLSNHSKAKRWTS</sequence>
<dbReference type="EMBL" id="CAUEEQ010018722">
    <property type="protein sequence ID" value="CAJ0941103.1"/>
    <property type="molecule type" value="Genomic_DNA"/>
</dbReference>
<dbReference type="Gene3D" id="3.30.420.10">
    <property type="entry name" value="Ribonuclease H-like superfamily/Ribonuclease H"/>
    <property type="match status" value="1"/>
</dbReference>
<gene>
    <name evidence="3" type="ORF">RIMI_LOCUS9135790</name>
</gene>
<dbReference type="Pfam" id="PF13358">
    <property type="entry name" value="DDE_3"/>
    <property type="match status" value="1"/>
</dbReference>
<feature type="compositionally biased region" description="Basic and acidic residues" evidence="1">
    <location>
        <begin position="42"/>
        <end position="54"/>
    </location>
</feature>
<dbReference type="InterPro" id="IPR038717">
    <property type="entry name" value="Tc1-like_DDE_dom"/>
</dbReference>
<evidence type="ECO:0000256" key="1">
    <source>
        <dbReference type="SAM" id="MobiDB-lite"/>
    </source>
</evidence>
<feature type="region of interest" description="Disordered" evidence="1">
    <location>
        <begin position="42"/>
        <end position="75"/>
    </location>
</feature>
<evidence type="ECO:0000259" key="2">
    <source>
        <dbReference type="Pfam" id="PF13358"/>
    </source>
</evidence>
<accession>A0ABN9LGW1</accession>
<proteinExistence type="predicted"/>
<name>A0ABN9LGW1_9NEOB</name>
<comment type="caution">
    <text evidence="3">The sequence shown here is derived from an EMBL/GenBank/DDBJ whole genome shotgun (WGS) entry which is preliminary data.</text>
</comment>
<feature type="non-terminal residue" evidence="3">
    <location>
        <position position="940"/>
    </location>
</feature>
<reference evidence="3" key="1">
    <citation type="submission" date="2023-07" db="EMBL/GenBank/DDBJ databases">
        <authorList>
            <person name="Stuckert A."/>
        </authorList>
    </citation>
    <scope>NUCLEOTIDE SEQUENCE</scope>
</reference>